<comment type="caution">
    <text evidence="2">The sequence shown here is derived from an EMBL/GenBank/DDBJ whole genome shotgun (WGS) entry which is preliminary data.</text>
</comment>
<sequence length="97" mass="10328">MSETQLWLMAEHSHLATLPFGGHVLVDLSDLTCHELSDEAVTLLTSGRLPVTAGEEDLEFVAHCWAAGWIRPATDTHGGADFPSGSTPSSSVEGQQL</sequence>
<feature type="region of interest" description="Disordered" evidence="1">
    <location>
        <begin position="76"/>
        <end position="97"/>
    </location>
</feature>
<organism evidence="2 3">
    <name type="scientific">Nocardia pseudobrasiliensis</name>
    <dbReference type="NCBI Taxonomy" id="45979"/>
    <lineage>
        <taxon>Bacteria</taxon>
        <taxon>Bacillati</taxon>
        <taxon>Actinomycetota</taxon>
        <taxon>Actinomycetes</taxon>
        <taxon>Mycobacteriales</taxon>
        <taxon>Nocardiaceae</taxon>
        <taxon>Nocardia</taxon>
    </lineage>
</organism>
<reference evidence="2 3" key="1">
    <citation type="submission" date="2018-07" db="EMBL/GenBank/DDBJ databases">
        <title>Genomic Encyclopedia of Type Strains, Phase IV (KMG-IV): sequencing the most valuable type-strain genomes for metagenomic binning, comparative biology and taxonomic classification.</title>
        <authorList>
            <person name="Goeker M."/>
        </authorList>
    </citation>
    <scope>NUCLEOTIDE SEQUENCE [LARGE SCALE GENOMIC DNA]</scope>
    <source>
        <strain evidence="2 3">DSM 44290</strain>
    </source>
</reference>
<protein>
    <submittedName>
        <fullName evidence="2">Uncharacterized protein</fullName>
    </submittedName>
</protein>
<dbReference type="NCBIfam" id="NF038044">
    <property type="entry name" value="act_def_assoc_B"/>
    <property type="match status" value="1"/>
</dbReference>
<evidence type="ECO:0000313" key="2">
    <source>
        <dbReference type="EMBL" id="RDI64796.1"/>
    </source>
</evidence>
<evidence type="ECO:0000256" key="1">
    <source>
        <dbReference type="SAM" id="MobiDB-lite"/>
    </source>
</evidence>
<dbReference type="EMBL" id="QQBC01000007">
    <property type="protein sequence ID" value="RDI64796.1"/>
    <property type="molecule type" value="Genomic_DNA"/>
</dbReference>
<evidence type="ECO:0000313" key="3">
    <source>
        <dbReference type="Proteomes" id="UP000254869"/>
    </source>
</evidence>
<proteinExistence type="predicted"/>
<dbReference type="RefSeq" id="WP_067996386.1">
    <property type="nucleotide sequence ID" value="NZ_QQBC01000007.1"/>
</dbReference>
<dbReference type="AlphaFoldDB" id="A0A370I269"/>
<dbReference type="STRING" id="1210086.GCA_001613105_02404"/>
<feature type="compositionally biased region" description="Polar residues" evidence="1">
    <location>
        <begin position="84"/>
        <end position="97"/>
    </location>
</feature>
<accession>A0A370I269</accession>
<keyword evidence="3" id="KW-1185">Reference proteome</keyword>
<name>A0A370I269_9NOCA</name>
<gene>
    <name evidence="2" type="ORF">DFR76_107172</name>
</gene>
<dbReference type="Proteomes" id="UP000254869">
    <property type="component" value="Unassembled WGS sequence"/>
</dbReference>